<accession>A0A9W7YHD7</accession>
<dbReference type="EMBL" id="JANBOI010000062">
    <property type="protein sequence ID" value="KAJ1734675.1"/>
    <property type="molecule type" value="Genomic_DNA"/>
</dbReference>
<comment type="caution">
    <text evidence="11">The sequence shown here is derived from an EMBL/GenBank/DDBJ whole genome shotgun (WGS) entry which is preliminary data.</text>
</comment>
<keyword evidence="12" id="KW-1185">Reference proteome</keyword>
<evidence type="ECO:0000256" key="8">
    <source>
        <dbReference type="ARBA" id="ARBA00023128"/>
    </source>
</evidence>
<keyword evidence="3" id="KW-0698">rRNA processing</keyword>
<keyword evidence="8" id="KW-0496">Mitochondrion</keyword>
<reference evidence="11" key="1">
    <citation type="submission" date="2022-07" db="EMBL/GenBank/DDBJ databases">
        <title>Phylogenomic reconstructions and comparative analyses of Kickxellomycotina fungi.</title>
        <authorList>
            <person name="Reynolds N.K."/>
            <person name="Stajich J.E."/>
            <person name="Barry K."/>
            <person name="Grigoriev I.V."/>
            <person name="Crous P."/>
            <person name="Smith M.E."/>
        </authorList>
    </citation>
    <scope>NUCLEOTIDE SEQUENCE</scope>
    <source>
        <strain evidence="11">BCRC 34381</strain>
    </source>
</reference>
<dbReference type="InterPro" id="IPR001537">
    <property type="entry name" value="SpoU_MeTrfase"/>
</dbReference>
<evidence type="ECO:0000256" key="1">
    <source>
        <dbReference type="ARBA" id="ARBA00004173"/>
    </source>
</evidence>
<dbReference type="CDD" id="cd18105">
    <property type="entry name" value="SpoU-like_MRM1"/>
    <property type="match status" value="1"/>
</dbReference>
<dbReference type="SUPFAM" id="SSF55315">
    <property type="entry name" value="L30e-like"/>
    <property type="match status" value="1"/>
</dbReference>
<sequence length="303" mass="32100">MPSLPSQYKAKQTRAKPIVADLANSELIYGIQPVLAALQQRRREVYGLYLPSSFDSDLPRTRLEEIAWLAQRQNVPVARVPQAKLDASVGGQVHQGAVLKVSKVDPPRIKAISPFVDGSYTVTAQGCEPVTLRPRRLLPLWLCLDGIQDPRNLGSIIRSALFFGVDAVLTPHSGVCRVMPIVSKVSCGAAECTAIYRAGDMAGVLKGARKNGWSVVSATASHAPGPAPAPALVPVGEVPRLAHPTILVIGSEEAGVSEGIAALSDMNVHIPACAELPPYIDSLNAGVATGILLSSLKFEGEQQ</sequence>
<gene>
    <name evidence="11" type="primary">MRM1</name>
    <name evidence="11" type="ORF">LPJ61_000950</name>
</gene>
<dbReference type="GO" id="GO:0003723">
    <property type="term" value="F:RNA binding"/>
    <property type="evidence" value="ECO:0007669"/>
    <property type="project" value="InterPro"/>
</dbReference>
<dbReference type="SUPFAM" id="SSF75217">
    <property type="entry name" value="alpha/beta knot"/>
    <property type="match status" value="1"/>
</dbReference>
<feature type="domain" description="RNA 2-O ribose methyltransferase substrate binding" evidence="10">
    <location>
        <begin position="27"/>
        <end position="107"/>
    </location>
</feature>
<comment type="similarity">
    <text evidence="2">Belongs to the class IV-like SAM-binding methyltransferase superfamily. RNA methyltransferase TrmH family.</text>
</comment>
<evidence type="ECO:0000256" key="4">
    <source>
        <dbReference type="ARBA" id="ARBA00022603"/>
    </source>
</evidence>
<dbReference type="Proteomes" id="UP001143981">
    <property type="component" value="Unassembled WGS sequence"/>
</dbReference>
<dbReference type="InterPro" id="IPR047261">
    <property type="entry name" value="MRM1_MeTrfase_dom"/>
</dbReference>
<evidence type="ECO:0000259" key="10">
    <source>
        <dbReference type="SMART" id="SM00967"/>
    </source>
</evidence>
<dbReference type="InterPro" id="IPR029026">
    <property type="entry name" value="tRNA_m1G_MTases_N"/>
</dbReference>
<name>A0A9W7YHD7_9FUNG</name>
<protein>
    <recommendedName>
        <fullName evidence="9">rRNA methyltransferase 1, mitochondrial</fullName>
    </recommendedName>
</protein>
<dbReference type="PANTHER" id="PTHR46103">
    <property type="entry name" value="RRNA METHYLTRANSFERASE 1, MITOCHONDRIAL"/>
    <property type="match status" value="1"/>
</dbReference>
<dbReference type="GO" id="GO:0005739">
    <property type="term" value="C:mitochondrion"/>
    <property type="evidence" value="ECO:0007669"/>
    <property type="project" value="UniProtKB-SubCell"/>
</dbReference>
<evidence type="ECO:0000256" key="2">
    <source>
        <dbReference type="ARBA" id="ARBA00007228"/>
    </source>
</evidence>
<organism evidence="11 12">
    <name type="scientific">Coemansia biformis</name>
    <dbReference type="NCBI Taxonomy" id="1286918"/>
    <lineage>
        <taxon>Eukaryota</taxon>
        <taxon>Fungi</taxon>
        <taxon>Fungi incertae sedis</taxon>
        <taxon>Zoopagomycota</taxon>
        <taxon>Kickxellomycotina</taxon>
        <taxon>Kickxellomycetes</taxon>
        <taxon>Kickxellales</taxon>
        <taxon>Kickxellaceae</taxon>
        <taxon>Coemansia</taxon>
    </lineage>
</organism>
<keyword evidence="4 11" id="KW-0489">Methyltransferase</keyword>
<dbReference type="PANTHER" id="PTHR46103:SF1">
    <property type="entry name" value="RRNA METHYLTRANSFERASE 1, MITOCHONDRIAL"/>
    <property type="match status" value="1"/>
</dbReference>
<evidence type="ECO:0000256" key="3">
    <source>
        <dbReference type="ARBA" id="ARBA00022552"/>
    </source>
</evidence>
<dbReference type="InterPro" id="IPR013123">
    <property type="entry name" value="SpoU_subst-bd"/>
</dbReference>
<evidence type="ECO:0000256" key="6">
    <source>
        <dbReference type="ARBA" id="ARBA00022691"/>
    </source>
</evidence>
<dbReference type="InterPro" id="IPR029028">
    <property type="entry name" value="Alpha/beta_knot_MTases"/>
</dbReference>
<dbReference type="InterPro" id="IPR029064">
    <property type="entry name" value="Ribosomal_eL30-like_sf"/>
</dbReference>
<dbReference type="Pfam" id="PF00588">
    <property type="entry name" value="SpoU_methylase"/>
    <property type="match status" value="1"/>
</dbReference>
<dbReference type="GO" id="GO:0016435">
    <property type="term" value="F:rRNA (guanine) methyltransferase activity"/>
    <property type="evidence" value="ECO:0007669"/>
    <property type="project" value="TreeGrafter"/>
</dbReference>
<evidence type="ECO:0000313" key="12">
    <source>
        <dbReference type="Proteomes" id="UP001143981"/>
    </source>
</evidence>
<evidence type="ECO:0000256" key="9">
    <source>
        <dbReference type="ARBA" id="ARBA00034881"/>
    </source>
</evidence>
<dbReference type="OrthoDB" id="270651at2759"/>
<dbReference type="InterPro" id="IPR047182">
    <property type="entry name" value="MRM1"/>
</dbReference>
<evidence type="ECO:0000313" key="11">
    <source>
        <dbReference type="EMBL" id="KAJ1734675.1"/>
    </source>
</evidence>
<dbReference type="Gene3D" id="3.40.1280.10">
    <property type="match status" value="1"/>
</dbReference>
<keyword evidence="5" id="KW-0808">Transferase</keyword>
<evidence type="ECO:0000256" key="7">
    <source>
        <dbReference type="ARBA" id="ARBA00022946"/>
    </source>
</evidence>
<comment type="subcellular location">
    <subcellularLocation>
        <location evidence="1">Mitochondrion</location>
    </subcellularLocation>
</comment>
<evidence type="ECO:0000256" key="5">
    <source>
        <dbReference type="ARBA" id="ARBA00022679"/>
    </source>
</evidence>
<dbReference type="Gene3D" id="3.30.1330.30">
    <property type="match status" value="1"/>
</dbReference>
<proteinExistence type="inferred from homology"/>
<keyword evidence="6" id="KW-0949">S-adenosyl-L-methionine</keyword>
<dbReference type="SMART" id="SM00967">
    <property type="entry name" value="SpoU_sub_bind"/>
    <property type="match status" value="1"/>
</dbReference>
<keyword evidence="7" id="KW-0809">Transit peptide</keyword>
<dbReference type="AlphaFoldDB" id="A0A9W7YHD7"/>
<dbReference type="Pfam" id="PF08032">
    <property type="entry name" value="SpoU_sub_bind"/>
    <property type="match status" value="1"/>
</dbReference>